<reference evidence="1 2" key="2">
    <citation type="journal article" date="2013" name="PLoS ONE">
        <title>Whole genome mapping and re-organization of the nuclear and mitochondrial genomes of Babesia microti isolates.</title>
        <authorList>
            <person name="Cornillot E."/>
            <person name="Dassouli A."/>
            <person name="Garg A."/>
            <person name="Pachikara N."/>
            <person name="Randazzo S."/>
            <person name="Depoix D."/>
            <person name="Carcy B."/>
            <person name="Delbecq S."/>
            <person name="Frutos R."/>
            <person name="Silva J.C."/>
            <person name="Sutton R."/>
            <person name="Krause P.J."/>
            <person name="Mamoun C.B."/>
        </authorList>
    </citation>
    <scope>NUCLEOTIDE SEQUENCE [LARGE SCALE GENOMIC DNA]</scope>
    <source>
        <strain evidence="1 2">RI</strain>
    </source>
</reference>
<dbReference type="AlphaFoldDB" id="A0A1R4ACD1"/>
<protein>
    <submittedName>
        <fullName evidence="1">Uncharacterized protein</fullName>
    </submittedName>
</protein>
<sequence>MHIYKADISANIVYRGPGDRYLVVFKPQNWRLKAKKSYQGPCLTNFLRNKYDFDFENLYFPYKLPETYSGLVITCTDKVILTQFNNSIASEQVNFTYNCHISHLHHKHNPFYLGLPYIAIPILSYGTTGNQWIRYSKNRTTLSMESKNKSNYCTDGFDNMPISFLTRTNKSSYCSYSSLLPNDNMSKLLFKYQVDELSPETQRLEFTINNVDVTNDLITFLRSLNLNICNSSGINLCKISFPDPIFRDKLVEISRNQ</sequence>
<reference evidence="1 2" key="1">
    <citation type="journal article" date="2012" name="Nucleic Acids Res.">
        <title>Sequencing of the smallest Apicomplexan genome from the human pathogen Babesia microti.</title>
        <authorList>
            <person name="Cornillot E."/>
            <person name="Hadj-Kaddour K."/>
            <person name="Dassouli A."/>
            <person name="Noel B."/>
            <person name="Ranwez V."/>
            <person name="Vacherie B."/>
            <person name="Augagneur Y."/>
            <person name="Bres V."/>
            <person name="Duclos A."/>
            <person name="Randazzo S."/>
            <person name="Carcy B."/>
            <person name="Debierre-Grockiego F."/>
            <person name="Delbecq S."/>
            <person name="Moubri-Menage K."/>
            <person name="Shams-Eldin H."/>
            <person name="Usmani-Brown S."/>
            <person name="Bringaud F."/>
            <person name="Wincker P."/>
            <person name="Vivares C.P."/>
            <person name="Schwarz R.T."/>
            <person name="Schetters T.P."/>
            <person name="Krause P.J."/>
            <person name="Gorenflot A."/>
            <person name="Berry V."/>
            <person name="Barbe V."/>
            <person name="Ben Mamoun C."/>
        </authorList>
    </citation>
    <scope>NUCLEOTIDE SEQUENCE [LARGE SCALE GENOMIC DNA]</scope>
    <source>
        <strain evidence="1 2">RI</strain>
    </source>
</reference>
<dbReference type="Proteomes" id="UP000002899">
    <property type="component" value="Chromosome III"/>
</dbReference>
<organism evidence="1 2">
    <name type="scientific">Babesia microti (strain RI)</name>
    <dbReference type="NCBI Taxonomy" id="1133968"/>
    <lineage>
        <taxon>Eukaryota</taxon>
        <taxon>Sar</taxon>
        <taxon>Alveolata</taxon>
        <taxon>Apicomplexa</taxon>
        <taxon>Aconoidasida</taxon>
        <taxon>Piroplasmida</taxon>
        <taxon>Babesiidae</taxon>
        <taxon>Babesia</taxon>
    </lineage>
</organism>
<dbReference type="KEGG" id="bmic:BMR1_03g04381"/>
<dbReference type="EMBL" id="LN871598">
    <property type="protein sequence ID" value="SJK86673.1"/>
    <property type="molecule type" value="Genomic_DNA"/>
</dbReference>
<keyword evidence="2" id="KW-1185">Reference proteome</keyword>
<evidence type="ECO:0000313" key="1">
    <source>
        <dbReference type="EMBL" id="SJK86673.1"/>
    </source>
</evidence>
<proteinExistence type="predicted"/>
<name>A0A1R4ACD1_BABMR</name>
<dbReference type="Gene3D" id="3.30.2350.10">
    <property type="entry name" value="Pseudouridine synthase"/>
    <property type="match status" value="1"/>
</dbReference>
<dbReference type="RefSeq" id="XP_021338802.1">
    <property type="nucleotide sequence ID" value="XM_021482264.1"/>
</dbReference>
<accession>A0A1R4ACD1</accession>
<dbReference type="VEuPathDB" id="PiroplasmaDB:BMR1_03g04381"/>
<reference evidence="1 2" key="3">
    <citation type="journal article" date="2016" name="Sci. Rep.">
        <title>Genome-wide diversity and gene expression profiling of Babesia microti isolates identify polymorphic genes that mediate host-pathogen interactions.</title>
        <authorList>
            <person name="Silva J.C."/>
            <person name="Cornillot E."/>
            <person name="McCracken C."/>
            <person name="Usmani-Brown S."/>
            <person name="Dwivedi A."/>
            <person name="Ifeonu O.O."/>
            <person name="Crabtree J."/>
            <person name="Gotia H.T."/>
            <person name="Virji A.Z."/>
            <person name="Reynes C."/>
            <person name="Colinge J."/>
            <person name="Kumar V."/>
            <person name="Lawres L."/>
            <person name="Pazzi J.E."/>
            <person name="Pablo J.V."/>
            <person name="Hung C."/>
            <person name="Brancato J."/>
            <person name="Kumari P."/>
            <person name="Orvis J."/>
            <person name="Tretina K."/>
            <person name="Chibucos M."/>
            <person name="Ott S."/>
            <person name="Sadzewicz L."/>
            <person name="Sengamalay N."/>
            <person name="Shetty A.C."/>
            <person name="Su Q."/>
            <person name="Tallon L."/>
            <person name="Fraser C.M."/>
            <person name="Frutos R."/>
            <person name="Molina D.M."/>
            <person name="Krause P.J."/>
            <person name="Ben Mamoun C."/>
        </authorList>
    </citation>
    <scope>NUCLEOTIDE SEQUENCE [LARGE SCALE GENOMIC DNA]</scope>
    <source>
        <strain evidence="1 2">RI</strain>
    </source>
</reference>
<dbReference type="OrthoDB" id="360186at2759"/>
<dbReference type="GeneID" id="24425525"/>
<evidence type="ECO:0000313" key="2">
    <source>
        <dbReference type="Proteomes" id="UP000002899"/>
    </source>
</evidence>